<keyword evidence="1" id="KW-0472">Membrane</keyword>
<dbReference type="InterPro" id="IPR010266">
    <property type="entry name" value="NnrS"/>
</dbReference>
<protein>
    <submittedName>
        <fullName evidence="2">NnrS protein involved in response to NO</fullName>
    </submittedName>
</protein>
<keyword evidence="1" id="KW-1133">Transmembrane helix</keyword>
<name>A0A3B1AP03_9ZZZZ</name>
<feature type="transmembrane region" description="Helical" evidence="1">
    <location>
        <begin position="121"/>
        <end position="144"/>
    </location>
</feature>
<reference evidence="2" key="1">
    <citation type="submission" date="2018-06" db="EMBL/GenBank/DDBJ databases">
        <authorList>
            <person name="Zhirakovskaya E."/>
        </authorList>
    </citation>
    <scope>NUCLEOTIDE SEQUENCE</scope>
</reference>
<feature type="transmembrane region" description="Helical" evidence="1">
    <location>
        <begin position="186"/>
        <end position="203"/>
    </location>
</feature>
<evidence type="ECO:0000256" key="1">
    <source>
        <dbReference type="SAM" id="Phobius"/>
    </source>
</evidence>
<feature type="transmembrane region" description="Helical" evidence="1">
    <location>
        <begin position="28"/>
        <end position="49"/>
    </location>
</feature>
<accession>A0A3B1AP03</accession>
<dbReference type="AlphaFoldDB" id="A0A3B1AP03"/>
<keyword evidence="1" id="KW-0812">Transmembrane</keyword>
<feature type="transmembrane region" description="Helical" evidence="1">
    <location>
        <begin position="371"/>
        <end position="398"/>
    </location>
</feature>
<feature type="transmembrane region" description="Helical" evidence="1">
    <location>
        <begin position="279"/>
        <end position="299"/>
    </location>
</feature>
<dbReference type="Pfam" id="PF05940">
    <property type="entry name" value="NnrS"/>
    <property type="match status" value="1"/>
</dbReference>
<feature type="transmembrane region" description="Helical" evidence="1">
    <location>
        <begin position="305"/>
        <end position="324"/>
    </location>
</feature>
<feature type="transmembrane region" description="Helical" evidence="1">
    <location>
        <begin position="224"/>
        <end position="244"/>
    </location>
</feature>
<feature type="transmembrane region" description="Helical" evidence="1">
    <location>
        <begin position="97"/>
        <end position="115"/>
    </location>
</feature>
<evidence type="ECO:0000313" key="2">
    <source>
        <dbReference type="EMBL" id="VAX01098.1"/>
    </source>
</evidence>
<feature type="transmembrane region" description="Helical" evidence="1">
    <location>
        <begin position="250"/>
        <end position="267"/>
    </location>
</feature>
<feature type="transmembrane region" description="Helical" evidence="1">
    <location>
        <begin position="345"/>
        <end position="365"/>
    </location>
</feature>
<organism evidence="2">
    <name type="scientific">hydrothermal vent metagenome</name>
    <dbReference type="NCBI Taxonomy" id="652676"/>
    <lineage>
        <taxon>unclassified sequences</taxon>
        <taxon>metagenomes</taxon>
        <taxon>ecological metagenomes</taxon>
    </lineage>
</organism>
<feature type="transmembrane region" description="Helical" evidence="1">
    <location>
        <begin position="69"/>
        <end position="85"/>
    </location>
</feature>
<sequence length="407" mass="45439">MLNIESGASKTKPTDFGPSLLRLGFRPFFLAAGIFSILSMAIWMAIFVFSVQFTFTKISPVLWHAHEMLFGYVMAVVAGFLLTAIKNWTGIEVLKGNALALLFLLWLLARLLYLTELSTGLMVAVEIIASVDVAFLFLLALACLRPVLKVRQYKQLGIIAILFLLMLADIIFYFGVTGAIKDGVQWGLYSALYMLIALALVMMRRVMPMFIKNGVEGEVTLKNYAWIDYSSLILLACLWLSDVFTSYDNLTALLAGVLTLLHIMRLSGWYTHKVWAKPLVWILISAYIFIIIGFALKAMSIGFGVSPFLSVHAYTVGGIGMLTIGMMSRVSLGHTGRNVSEPSHWVFWSFSALLAGVIVRILFPLLNMEFYIYWIGLSQVLWMIAFAIFVIVYAPMLLSARIDGRDG</sequence>
<dbReference type="EMBL" id="UOFR01000082">
    <property type="protein sequence ID" value="VAX01098.1"/>
    <property type="molecule type" value="Genomic_DNA"/>
</dbReference>
<proteinExistence type="predicted"/>
<gene>
    <name evidence="2" type="ORF">MNBD_GAMMA21-1850</name>
</gene>
<feature type="transmembrane region" description="Helical" evidence="1">
    <location>
        <begin position="156"/>
        <end position="180"/>
    </location>
</feature>